<dbReference type="RefSeq" id="WP_109953421.1">
    <property type="nucleotide sequence ID" value="NZ_CP029551.1"/>
</dbReference>
<dbReference type="KEGG" id="meti:DK427_23060"/>
<comment type="similarity">
    <text evidence="1">Belongs to the ros/MucR family.</text>
</comment>
<keyword evidence="4" id="KW-1185">Reference proteome</keyword>
<dbReference type="AlphaFoldDB" id="A0A2U8VWS6"/>
<evidence type="ECO:0000256" key="1">
    <source>
        <dbReference type="ARBA" id="ARBA00007031"/>
    </source>
</evidence>
<protein>
    <submittedName>
        <fullName evidence="3">MucR family transcriptional regulator</fullName>
    </submittedName>
</protein>
<dbReference type="GO" id="GO:0006355">
    <property type="term" value="P:regulation of DNA-templated transcription"/>
    <property type="evidence" value="ECO:0007669"/>
    <property type="project" value="InterPro"/>
</dbReference>
<proteinExistence type="inferred from homology"/>
<sequence>MAEQATDVRSNLVEEAVDIVSAYVSNNSVPAAELGGLIAGVHAALLRLTLAGASSAPAEEPVEKPSAAQIRKSVTDEGLISFIDGKTYKTLKRHLTTHGLDPRSYRQRYGLPDDYPMVAPAYAAQRSALAKQIGLGRPGAMAERAAPAEKEPPAGGRRRKS</sequence>
<dbReference type="Proteomes" id="UP000246058">
    <property type="component" value="Chromosome"/>
</dbReference>
<dbReference type="InterPro" id="IPR008807">
    <property type="entry name" value="ROS_MUCR"/>
</dbReference>
<dbReference type="GO" id="GO:0003677">
    <property type="term" value="F:DNA binding"/>
    <property type="evidence" value="ECO:0007669"/>
    <property type="project" value="InterPro"/>
</dbReference>
<dbReference type="InterPro" id="IPR041920">
    <property type="entry name" value="ROS/MUCR_sf"/>
</dbReference>
<dbReference type="EMBL" id="CP029551">
    <property type="protein sequence ID" value="AWN38264.1"/>
    <property type="molecule type" value="Genomic_DNA"/>
</dbReference>
<name>A0A2U8VWS6_9HYPH</name>
<evidence type="ECO:0000256" key="2">
    <source>
        <dbReference type="SAM" id="MobiDB-lite"/>
    </source>
</evidence>
<organism evidence="3 4">
    <name type="scientific">Methylobacterium radiodurans</name>
    <dbReference type="NCBI Taxonomy" id="2202828"/>
    <lineage>
        <taxon>Bacteria</taxon>
        <taxon>Pseudomonadati</taxon>
        <taxon>Pseudomonadota</taxon>
        <taxon>Alphaproteobacteria</taxon>
        <taxon>Hyphomicrobiales</taxon>
        <taxon>Methylobacteriaceae</taxon>
        <taxon>Methylobacterium</taxon>
    </lineage>
</organism>
<dbReference type="GO" id="GO:0008270">
    <property type="term" value="F:zinc ion binding"/>
    <property type="evidence" value="ECO:0007669"/>
    <property type="project" value="InterPro"/>
</dbReference>
<dbReference type="Pfam" id="PF05443">
    <property type="entry name" value="ROS_MUCR"/>
    <property type="match status" value="1"/>
</dbReference>
<dbReference type="Gene3D" id="1.10.10.1550">
    <property type="entry name" value="ROS/MUCR transcriptional regulator protein"/>
    <property type="match status" value="1"/>
</dbReference>
<feature type="region of interest" description="Disordered" evidence="2">
    <location>
        <begin position="137"/>
        <end position="161"/>
    </location>
</feature>
<accession>A0A2U8VWS6</accession>
<gene>
    <name evidence="3" type="ORF">DK427_23060</name>
</gene>
<reference evidence="3 4" key="1">
    <citation type="submission" date="2018-05" db="EMBL/GenBank/DDBJ databases">
        <title>Complete Genome Sequence of Methylobacterium sp. 17Sr1-43.</title>
        <authorList>
            <person name="Srinivasan S."/>
        </authorList>
    </citation>
    <scope>NUCLEOTIDE SEQUENCE [LARGE SCALE GENOMIC DNA]</scope>
    <source>
        <strain evidence="3 4">17Sr1-43</strain>
    </source>
</reference>
<evidence type="ECO:0000313" key="3">
    <source>
        <dbReference type="EMBL" id="AWN38264.1"/>
    </source>
</evidence>
<evidence type="ECO:0000313" key="4">
    <source>
        <dbReference type="Proteomes" id="UP000246058"/>
    </source>
</evidence>
<dbReference type="OrthoDB" id="9809693at2"/>